<feature type="compositionally biased region" description="Basic and acidic residues" evidence="2">
    <location>
        <begin position="48"/>
        <end position="57"/>
    </location>
</feature>
<dbReference type="PANTHER" id="PTHR36383:SF1">
    <property type="entry name" value="PROTEIN, PUTATIVE-RELATED"/>
    <property type="match status" value="1"/>
</dbReference>
<keyword evidence="1" id="KW-0175">Coiled coil</keyword>
<feature type="region of interest" description="Disordered" evidence="2">
    <location>
        <begin position="103"/>
        <end position="126"/>
    </location>
</feature>
<dbReference type="PANTHER" id="PTHR36383">
    <property type="entry name" value="OS09G0529350 PROTEIN"/>
    <property type="match status" value="1"/>
</dbReference>
<evidence type="ECO:0000313" key="3">
    <source>
        <dbReference type="EMBL" id="KAK9918389.1"/>
    </source>
</evidence>
<protein>
    <submittedName>
        <fullName evidence="3">Uncharacterized protein</fullName>
    </submittedName>
</protein>
<accession>A0ABR2Z396</accession>
<proteinExistence type="predicted"/>
<evidence type="ECO:0000313" key="4">
    <source>
        <dbReference type="Proteomes" id="UP001491310"/>
    </source>
</evidence>
<dbReference type="Proteomes" id="UP001491310">
    <property type="component" value="Unassembled WGS sequence"/>
</dbReference>
<feature type="region of interest" description="Disordered" evidence="2">
    <location>
        <begin position="21"/>
        <end position="57"/>
    </location>
</feature>
<gene>
    <name evidence="3" type="ORF">WJX75_003722</name>
</gene>
<name>A0ABR2Z396_9CHLO</name>
<comment type="caution">
    <text evidence="3">The sequence shown here is derived from an EMBL/GenBank/DDBJ whole genome shotgun (WGS) entry which is preliminary data.</text>
</comment>
<dbReference type="EMBL" id="JALJOT010000001">
    <property type="protein sequence ID" value="KAK9918389.1"/>
    <property type="molecule type" value="Genomic_DNA"/>
</dbReference>
<evidence type="ECO:0000256" key="2">
    <source>
        <dbReference type="SAM" id="MobiDB-lite"/>
    </source>
</evidence>
<evidence type="ECO:0000256" key="1">
    <source>
        <dbReference type="SAM" id="Coils"/>
    </source>
</evidence>
<organism evidence="3 4">
    <name type="scientific">Coccomyxa subellipsoidea</name>
    <dbReference type="NCBI Taxonomy" id="248742"/>
    <lineage>
        <taxon>Eukaryota</taxon>
        <taxon>Viridiplantae</taxon>
        <taxon>Chlorophyta</taxon>
        <taxon>core chlorophytes</taxon>
        <taxon>Trebouxiophyceae</taxon>
        <taxon>Trebouxiophyceae incertae sedis</taxon>
        <taxon>Coccomyxaceae</taxon>
        <taxon>Coccomyxa</taxon>
    </lineage>
</organism>
<reference evidence="3 4" key="1">
    <citation type="journal article" date="2024" name="Nat. Commun.">
        <title>Phylogenomics reveals the evolutionary origins of lichenization in chlorophyte algae.</title>
        <authorList>
            <person name="Puginier C."/>
            <person name="Libourel C."/>
            <person name="Otte J."/>
            <person name="Skaloud P."/>
            <person name="Haon M."/>
            <person name="Grisel S."/>
            <person name="Petersen M."/>
            <person name="Berrin J.G."/>
            <person name="Delaux P.M."/>
            <person name="Dal Grande F."/>
            <person name="Keller J."/>
        </authorList>
    </citation>
    <scope>NUCLEOTIDE SEQUENCE [LARGE SCALE GENOMIC DNA]</scope>
    <source>
        <strain evidence="3 4">SAG 216-7</strain>
    </source>
</reference>
<sequence>MDQVWFAAARQCSLHTSNCSLHQTHQRRKGSGKLLQSKARANHADGSAGEKGEHSHQEVAEEILKMDPVAQARLKRVGEAAALVASLQAQQAALEKEIAQAARASSDEARRLEASQAQRASERGAETDVLAAKRALLEAQQELQNATREQDALLASSSQDAERVESAKAGAVAAVGGLLGSLPYLAAQGQNQVSTALSAAQIVASCLLFGVTFRYVQSAAADNPQLKAGTVAAFGLVRGLAYADAAQVTATVVGGSPMDASVVGSSALAAGESMLTFAFAAVAVETAVRMGIVRPFGMALRK</sequence>
<feature type="coiled-coil region" evidence="1">
    <location>
        <begin position="129"/>
        <end position="156"/>
    </location>
</feature>
<keyword evidence="4" id="KW-1185">Reference proteome</keyword>